<keyword evidence="5" id="KW-0742">SOS response</keyword>
<dbReference type="Pfam" id="PF13438">
    <property type="entry name" value="DUF4113"/>
    <property type="match status" value="1"/>
</dbReference>
<dbReference type="PANTHER" id="PTHR11076">
    <property type="entry name" value="DNA REPAIR POLYMERASE UMUC / TRANSFERASE FAMILY MEMBER"/>
    <property type="match status" value="1"/>
</dbReference>
<dbReference type="GO" id="GO:0003684">
    <property type="term" value="F:damaged DNA binding"/>
    <property type="evidence" value="ECO:0007669"/>
    <property type="project" value="InterPro"/>
</dbReference>
<dbReference type="InterPro" id="IPR043502">
    <property type="entry name" value="DNA/RNA_pol_sf"/>
</dbReference>
<dbReference type="GO" id="GO:0009432">
    <property type="term" value="P:SOS response"/>
    <property type="evidence" value="ECO:0007669"/>
    <property type="project" value="UniProtKB-KW"/>
</dbReference>
<dbReference type="Gene3D" id="3.30.70.270">
    <property type="match status" value="1"/>
</dbReference>
<dbReference type="PANTHER" id="PTHR11076:SF34">
    <property type="entry name" value="PROTEIN UMUC"/>
    <property type="match status" value="1"/>
</dbReference>
<dbReference type="KEGG" id="pmak:PMPD1_2591"/>
<dbReference type="InterPro" id="IPR036775">
    <property type="entry name" value="DNA_pol_Y-fam_lit_finger_sf"/>
</dbReference>
<gene>
    <name evidence="7" type="ORF">PMPD1_2591</name>
</gene>
<dbReference type="InterPro" id="IPR017961">
    <property type="entry name" value="DNA_pol_Y-fam_little_finger"/>
</dbReference>
<feature type="domain" description="UmuC" evidence="6">
    <location>
        <begin position="2"/>
        <end position="188"/>
    </location>
</feature>
<dbReference type="Pfam" id="PF00817">
    <property type="entry name" value="IMS"/>
    <property type="match status" value="1"/>
</dbReference>
<protein>
    <submittedName>
        <fullName evidence="7">Translesion error-prone DNA polymerase V subunit UmuC</fullName>
    </submittedName>
</protein>
<evidence type="ECO:0000256" key="2">
    <source>
        <dbReference type="ARBA" id="ARBA00022763"/>
    </source>
</evidence>
<dbReference type="NCBIfam" id="NF002955">
    <property type="entry name" value="PRK03609.1"/>
    <property type="match status" value="1"/>
</dbReference>
<dbReference type="SUPFAM" id="SSF56672">
    <property type="entry name" value="DNA/RNA polymerases"/>
    <property type="match status" value="1"/>
</dbReference>
<dbReference type="InterPro" id="IPR025188">
    <property type="entry name" value="DUF4113"/>
</dbReference>
<accession>A0A6M8UKY2</accession>
<dbReference type="Pfam" id="PF11798">
    <property type="entry name" value="IMS_HHH"/>
    <property type="match status" value="1"/>
</dbReference>
<dbReference type="GO" id="GO:0003887">
    <property type="term" value="F:DNA-directed DNA polymerase activity"/>
    <property type="evidence" value="ECO:0007669"/>
    <property type="project" value="TreeGrafter"/>
</dbReference>
<dbReference type="Gene3D" id="3.40.1170.60">
    <property type="match status" value="1"/>
</dbReference>
<dbReference type="SUPFAM" id="SSF100879">
    <property type="entry name" value="Lesion bypass DNA polymerase (Y-family), little finger domain"/>
    <property type="match status" value="1"/>
</dbReference>
<dbReference type="GO" id="GO:0006281">
    <property type="term" value="P:DNA repair"/>
    <property type="evidence" value="ECO:0007669"/>
    <property type="project" value="UniProtKB-KW"/>
</dbReference>
<keyword evidence="4" id="KW-0234">DNA repair</keyword>
<organism evidence="7 8">
    <name type="scientific">Paramixta manurensis</name>
    <dbReference type="NCBI Taxonomy" id="2740817"/>
    <lineage>
        <taxon>Bacteria</taxon>
        <taxon>Pseudomonadati</taxon>
        <taxon>Pseudomonadota</taxon>
        <taxon>Gammaproteobacteria</taxon>
        <taxon>Enterobacterales</taxon>
        <taxon>Erwiniaceae</taxon>
        <taxon>Paramixta</taxon>
    </lineage>
</organism>
<reference evidence="7 8" key="1">
    <citation type="submission" date="2020-06" db="EMBL/GenBank/DDBJ databases">
        <title>Genome sequence of Paramixta manurensis strain PD-1.</title>
        <authorList>
            <person name="Lee C.W."/>
            <person name="Kim J."/>
        </authorList>
    </citation>
    <scope>NUCLEOTIDE SEQUENCE [LARGE SCALE GENOMIC DNA]</scope>
    <source>
        <strain evidence="7 8">PD-1</strain>
    </source>
</reference>
<dbReference type="InterPro" id="IPR001126">
    <property type="entry name" value="UmuC"/>
</dbReference>
<evidence type="ECO:0000259" key="6">
    <source>
        <dbReference type="PROSITE" id="PS50173"/>
    </source>
</evidence>
<sequence>MYALVDVNTFYASCETVFRPDLKGRPVVVLSNNDGCVISLNREAKALGFRMASPWFKIRPQLQQHNVAVFSSNYALYADLSRRVMETLEEMAPRVENYSIDEAFLDLSGVANCMPLKTFGHQVRNRLQKEVHLSVGVGIAPTKTLAKLANLAAKRWPQQTGGVVELTSPRHQRQLLHYLPVEEVWGVGGRLAKKLNLMGITNALQLAEAPTALIRKHFSVVMERTARELRGEPCLAFDEFPPTKQHILCSRSFSERVTDYMAMREAVSTYAARAAEKLRREHQYCREINTFIRTSPHDSRGAWYSNGASYTLQIPTQDTRDITAAALRCLDAIWRPDHRYMKAGVILGDFFSQGVAQLHLFDAFQPRHNSEKLMKVCDDLNKKARNTLWFAGQGIQQEWAMKREMLSPAWTTRIADLPRVRIS</sequence>
<dbReference type="GO" id="GO:0005829">
    <property type="term" value="C:cytosol"/>
    <property type="evidence" value="ECO:0007669"/>
    <property type="project" value="TreeGrafter"/>
</dbReference>
<evidence type="ECO:0000256" key="4">
    <source>
        <dbReference type="ARBA" id="ARBA00023204"/>
    </source>
</evidence>
<dbReference type="InterPro" id="IPR043128">
    <property type="entry name" value="Rev_trsase/Diguanyl_cyclase"/>
</dbReference>
<evidence type="ECO:0000256" key="5">
    <source>
        <dbReference type="ARBA" id="ARBA00023236"/>
    </source>
</evidence>
<evidence type="ECO:0000313" key="8">
    <source>
        <dbReference type="Proteomes" id="UP000505325"/>
    </source>
</evidence>
<dbReference type="InterPro" id="IPR050116">
    <property type="entry name" value="DNA_polymerase-Y"/>
</dbReference>
<keyword evidence="8" id="KW-1185">Reference proteome</keyword>
<dbReference type="PROSITE" id="PS50173">
    <property type="entry name" value="UMUC"/>
    <property type="match status" value="1"/>
</dbReference>
<dbReference type="AlphaFoldDB" id="A0A6M8UKY2"/>
<dbReference type="InterPro" id="IPR024728">
    <property type="entry name" value="PolY_HhH_motif"/>
</dbReference>
<dbReference type="Gene3D" id="3.30.1490.100">
    <property type="entry name" value="DNA polymerase, Y-family, little finger domain"/>
    <property type="match status" value="1"/>
</dbReference>
<evidence type="ECO:0000313" key="7">
    <source>
        <dbReference type="EMBL" id="QKJ87532.1"/>
    </source>
</evidence>
<dbReference type="Gene3D" id="1.10.150.20">
    <property type="entry name" value="5' to 3' exonuclease, C-terminal subdomain"/>
    <property type="match status" value="1"/>
</dbReference>
<dbReference type="GO" id="GO:0042276">
    <property type="term" value="P:error-prone translesion synthesis"/>
    <property type="evidence" value="ECO:0007669"/>
    <property type="project" value="TreeGrafter"/>
</dbReference>
<dbReference type="Proteomes" id="UP000505325">
    <property type="component" value="Chromosome"/>
</dbReference>
<keyword evidence="2" id="KW-0227">DNA damage</keyword>
<comment type="similarity">
    <text evidence="1">Belongs to the DNA polymerase type-Y family.</text>
</comment>
<proteinExistence type="inferred from homology"/>
<dbReference type="RefSeq" id="WP_173636220.1">
    <property type="nucleotide sequence ID" value="NZ_CP054212.1"/>
</dbReference>
<keyword evidence="3" id="KW-0741">SOS mutagenesis</keyword>
<evidence type="ECO:0000256" key="1">
    <source>
        <dbReference type="ARBA" id="ARBA00010945"/>
    </source>
</evidence>
<dbReference type="EMBL" id="CP054212">
    <property type="protein sequence ID" value="QKJ87532.1"/>
    <property type="molecule type" value="Genomic_DNA"/>
</dbReference>
<dbReference type="Pfam" id="PF11799">
    <property type="entry name" value="IMS_C"/>
    <property type="match status" value="1"/>
</dbReference>
<dbReference type="CDD" id="cd01700">
    <property type="entry name" value="PolY_Pol_V_umuC"/>
    <property type="match status" value="1"/>
</dbReference>
<evidence type="ECO:0000256" key="3">
    <source>
        <dbReference type="ARBA" id="ARBA00023199"/>
    </source>
</evidence>
<name>A0A6M8UKY2_9GAMM</name>